<dbReference type="Gene3D" id="3.30.1820.10">
    <property type="entry name" value="Lp2179-like"/>
    <property type="match status" value="1"/>
</dbReference>
<reference evidence="1 2" key="1">
    <citation type="journal article" date="2015" name="Genome Announc.">
        <title>Expanding the biotechnology potential of lactobacilli through comparative genomics of 213 strains and associated genera.</title>
        <authorList>
            <person name="Sun Z."/>
            <person name="Harris H.M."/>
            <person name="McCann A."/>
            <person name="Guo C."/>
            <person name="Argimon S."/>
            <person name="Zhang W."/>
            <person name="Yang X."/>
            <person name="Jeffery I.B."/>
            <person name="Cooney J.C."/>
            <person name="Kagawa T.F."/>
            <person name="Liu W."/>
            <person name="Song Y."/>
            <person name="Salvetti E."/>
            <person name="Wrobel A."/>
            <person name="Rasinkangas P."/>
            <person name="Parkhill J."/>
            <person name="Rea M.C."/>
            <person name="O'Sullivan O."/>
            <person name="Ritari J."/>
            <person name="Douillard F.P."/>
            <person name="Paul Ross R."/>
            <person name="Yang R."/>
            <person name="Briner A.E."/>
            <person name="Felis G.E."/>
            <person name="de Vos W.M."/>
            <person name="Barrangou R."/>
            <person name="Klaenhammer T.R."/>
            <person name="Caufield P.W."/>
            <person name="Cui Y."/>
            <person name="Zhang H."/>
            <person name="O'Toole P.W."/>
        </authorList>
    </citation>
    <scope>NUCLEOTIDE SEQUENCE [LARGE SCALE GENOMIC DNA]</scope>
    <source>
        <strain evidence="1 2">DSM 13343</strain>
    </source>
</reference>
<dbReference type="SUPFAM" id="SSF160800">
    <property type="entry name" value="Lp2179-like"/>
    <property type="match status" value="1"/>
</dbReference>
<dbReference type="Pfam" id="PF08866">
    <property type="entry name" value="DUF1831"/>
    <property type="match status" value="1"/>
</dbReference>
<organism evidence="1 2">
    <name type="scientific">Lacticaseibacillus manihotivorans DSM 13343 = JCM 12514</name>
    <dbReference type="NCBI Taxonomy" id="1423769"/>
    <lineage>
        <taxon>Bacteria</taxon>
        <taxon>Bacillati</taxon>
        <taxon>Bacillota</taxon>
        <taxon>Bacilli</taxon>
        <taxon>Lactobacillales</taxon>
        <taxon>Lactobacillaceae</taxon>
        <taxon>Lacticaseibacillus</taxon>
    </lineage>
</organism>
<dbReference type="InterPro" id="IPR014965">
    <property type="entry name" value="Amino_acid_metab_prot_put"/>
</dbReference>
<evidence type="ECO:0008006" key="3">
    <source>
        <dbReference type="Google" id="ProtNLM"/>
    </source>
</evidence>
<sequence>MALATTSAPLGSPKTYAVDPAVKRYTLMDLGFTKTKNGNFQLERSLDPNSPFTAANKLRITFKADLSAFQMGVTTGNGLKAVNIFKTDKTAENVEQFNYIIAELIERQVIKLA</sequence>
<dbReference type="PATRIC" id="fig|1423769.4.peg.2617"/>
<dbReference type="Proteomes" id="UP000051790">
    <property type="component" value="Unassembled WGS sequence"/>
</dbReference>
<gene>
    <name evidence="1" type="ORF">FD01_GL002428</name>
</gene>
<evidence type="ECO:0000313" key="1">
    <source>
        <dbReference type="EMBL" id="KRL52376.1"/>
    </source>
</evidence>
<dbReference type="InterPro" id="IPR035942">
    <property type="entry name" value="Lp2179-like_sf"/>
</dbReference>
<dbReference type="RefSeq" id="WP_056962488.1">
    <property type="nucleotide sequence ID" value="NZ_AZEU01000039.1"/>
</dbReference>
<dbReference type="AlphaFoldDB" id="A0A0R1RG76"/>
<evidence type="ECO:0000313" key="2">
    <source>
        <dbReference type="Proteomes" id="UP000051790"/>
    </source>
</evidence>
<accession>A0A0R1RG76</accession>
<comment type="caution">
    <text evidence="1">The sequence shown here is derived from an EMBL/GenBank/DDBJ whole genome shotgun (WGS) entry which is preliminary data.</text>
</comment>
<proteinExistence type="predicted"/>
<name>A0A0R1RG76_9LACO</name>
<dbReference type="OrthoDB" id="2166222at2"/>
<dbReference type="EMBL" id="AZEU01000039">
    <property type="protein sequence ID" value="KRL52376.1"/>
    <property type="molecule type" value="Genomic_DNA"/>
</dbReference>
<keyword evidence="2" id="KW-1185">Reference proteome</keyword>
<protein>
    <recommendedName>
        <fullName evidence="3">Cysteine desulfurase</fullName>
    </recommendedName>
</protein>